<evidence type="ECO:0000256" key="3">
    <source>
        <dbReference type="SAM" id="SignalP"/>
    </source>
</evidence>
<evidence type="ECO:0000313" key="4">
    <source>
        <dbReference type="EMBL" id="TMW58776.1"/>
    </source>
</evidence>
<feature type="compositionally biased region" description="Low complexity" evidence="1">
    <location>
        <begin position="135"/>
        <end position="152"/>
    </location>
</feature>
<evidence type="ECO:0000313" key="5">
    <source>
        <dbReference type="Proteomes" id="UP000794436"/>
    </source>
</evidence>
<dbReference type="EMBL" id="SPLM01000110">
    <property type="protein sequence ID" value="TMW58776.1"/>
    <property type="molecule type" value="Genomic_DNA"/>
</dbReference>
<name>A0A8K1C8S6_PYTOL</name>
<keyword evidence="2" id="KW-0472">Membrane</keyword>
<accession>A0A8K1C8S6</accession>
<feature type="signal peptide" evidence="3">
    <location>
        <begin position="1"/>
        <end position="23"/>
    </location>
</feature>
<comment type="caution">
    <text evidence="4">The sequence shown here is derived from an EMBL/GenBank/DDBJ whole genome shotgun (WGS) entry which is preliminary data.</text>
</comment>
<organism evidence="4 5">
    <name type="scientific">Pythium oligandrum</name>
    <name type="common">Mycoparasitic fungus</name>
    <dbReference type="NCBI Taxonomy" id="41045"/>
    <lineage>
        <taxon>Eukaryota</taxon>
        <taxon>Sar</taxon>
        <taxon>Stramenopiles</taxon>
        <taxon>Oomycota</taxon>
        <taxon>Peronosporomycetes</taxon>
        <taxon>Pythiales</taxon>
        <taxon>Pythiaceae</taxon>
        <taxon>Pythium</taxon>
    </lineage>
</organism>
<proteinExistence type="predicted"/>
<feature type="transmembrane region" description="Helical" evidence="2">
    <location>
        <begin position="167"/>
        <end position="189"/>
    </location>
</feature>
<reference evidence="4" key="1">
    <citation type="submission" date="2019-03" db="EMBL/GenBank/DDBJ databases">
        <title>Long read genome sequence of the mycoparasitic Pythium oligandrum ATCC 38472 isolated from sugarbeet rhizosphere.</title>
        <authorList>
            <person name="Gaulin E."/>
        </authorList>
    </citation>
    <scope>NUCLEOTIDE SEQUENCE</scope>
    <source>
        <strain evidence="4">ATCC 38472_TT</strain>
    </source>
</reference>
<feature type="compositionally biased region" description="Pro residues" evidence="1">
    <location>
        <begin position="301"/>
        <end position="315"/>
    </location>
</feature>
<feature type="compositionally biased region" description="Low complexity" evidence="1">
    <location>
        <begin position="116"/>
        <end position="128"/>
    </location>
</feature>
<evidence type="ECO:0000256" key="1">
    <source>
        <dbReference type="SAM" id="MobiDB-lite"/>
    </source>
</evidence>
<feature type="region of interest" description="Disordered" evidence="1">
    <location>
        <begin position="295"/>
        <end position="320"/>
    </location>
</feature>
<feature type="region of interest" description="Disordered" evidence="1">
    <location>
        <begin position="93"/>
        <end position="160"/>
    </location>
</feature>
<feature type="region of interest" description="Disordered" evidence="1">
    <location>
        <begin position="194"/>
        <end position="219"/>
    </location>
</feature>
<keyword evidence="2" id="KW-1133">Transmembrane helix</keyword>
<keyword evidence="3" id="KW-0732">Signal</keyword>
<feature type="chain" id="PRO_5035449317" evidence="3">
    <location>
        <begin position="24"/>
        <end position="364"/>
    </location>
</feature>
<dbReference type="Proteomes" id="UP000794436">
    <property type="component" value="Unassembled WGS sequence"/>
</dbReference>
<dbReference type="OrthoDB" id="126382at2759"/>
<keyword evidence="2" id="KW-0812">Transmembrane</keyword>
<gene>
    <name evidence="4" type="ORF">Poli38472_006921</name>
</gene>
<keyword evidence="5" id="KW-1185">Reference proteome</keyword>
<evidence type="ECO:0000256" key="2">
    <source>
        <dbReference type="SAM" id="Phobius"/>
    </source>
</evidence>
<sequence>MKVMRVSALVAAVLAATIMTASASSMATDLTAKCSKVTTCNIADQDGQTCSFADEACPTCLTFNKKVSGCYSKVGGACPSFATDCTDLMTGGGASSGSASTPAPTPKQGSSGTTGGSASNHGSNAAGAQNTTTPAAGSNATESSSASGTTGNDAGTKKEDGGTDMSVIFAIIGAAIGVIAVAVIFLTLVRRSRAAREEDDEATATPVGGSKSAGPATMTNNVTYAPYAQRSGNNPTTPTNRVMQYYNDNALPSPHLANNGGFGQNNNQGQPAAKTVRPAAAAAPTFFKGPVATAVPAHEPQAPPQYAPAPAPYAPSPSAQYVQAAPAAPVYAAPAPAFEPNLQPEPALVRRVSSPRGRRESFEF</sequence>
<protein>
    <submittedName>
        <fullName evidence="4">Uncharacterized protein</fullName>
    </submittedName>
</protein>
<dbReference type="AlphaFoldDB" id="A0A8K1C8S6"/>